<organism evidence="4 5">
    <name type="scientific">Linum tenue</name>
    <dbReference type="NCBI Taxonomy" id="586396"/>
    <lineage>
        <taxon>Eukaryota</taxon>
        <taxon>Viridiplantae</taxon>
        <taxon>Streptophyta</taxon>
        <taxon>Embryophyta</taxon>
        <taxon>Tracheophyta</taxon>
        <taxon>Spermatophyta</taxon>
        <taxon>Magnoliopsida</taxon>
        <taxon>eudicotyledons</taxon>
        <taxon>Gunneridae</taxon>
        <taxon>Pentapetalae</taxon>
        <taxon>rosids</taxon>
        <taxon>fabids</taxon>
        <taxon>Malpighiales</taxon>
        <taxon>Linaceae</taxon>
        <taxon>Linum</taxon>
    </lineage>
</organism>
<dbReference type="PROSITE" id="PS51375">
    <property type="entry name" value="PPR"/>
    <property type="match status" value="1"/>
</dbReference>
<keyword evidence="5" id="KW-1185">Reference proteome</keyword>
<dbReference type="InterPro" id="IPR011990">
    <property type="entry name" value="TPR-like_helical_dom_sf"/>
</dbReference>
<evidence type="ECO:0000313" key="5">
    <source>
        <dbReference type="Proteomes" id="UP001154282"/>
    </source>
</evidence>
<dbReference type="PANTHER" id="PTHR47003">
    <property type="entry name" value="OS01G0970900 PROTEIN"/>
    <property type="match status" value="1"/>
</dbReference>
<evidence type="ECO:0000256" key="1">
    <source>
        <dbReference type="ARBA" id="ARBA00022737"/>
    </source>
</evidence>
<keyword evidence="1" id="KW-0677">Repeat</keyword>
<sequence>MRHSWRLLLLRTYTRSSPHVSSTSPHLQRQVKASCSPYLSSLRTLPQLSPSLSPRHFSSEPMAEPSKDSDNNHLHVSDVFTKFSDVNDIGRELEQSGVVLTHDLVLRVLKSLQSNVDAARRFFGWVLEKDEQRLSSKGYNWMLGILGTNGCTVEFWDLVVMMAKKGYGMSRVTHDRVKDKFEKEGLDSDLRKLRAVFTSASADDSVEKLGVRISRVIRNNVWSEDVETQIKEFHVTYSTDLVKTVVDSLAMEPNKALIFFRWIDESGLFTHDQGSYNAIARVLGREDCIDRFCKVTDEMKSKGYEMEDETFAKVLGRFAKRKLHNEVVDLYEFAMAGANKPPLSCCVFILRKIAAAKQLDMVLFSRVMKIYTGAGNALTDSMLDSVLKSLTTAGRYEECNKVLKEMKECGFTASGNLQGKIAFKLGSSHKKNEANAFLEAFGSCIEKKAWVPLIKGHCASGDLETASACFQQMASKLGICNTASYAFELLASAYCSKDQATEACSLLHQCVKENQLKPFQTTYKLLISKSLVQEGGFKDAVSLLDSMRSHGFPPFVDPFISYLSKNGTADDGVIFLKSITASKKFPSTPMVLQVFEAILKSGRRSAAQDLLSKCPGYIREHADVLNLFSPTVKPVQAPAAVPVAV</sequence>
<protein>
    <recommendedName>
        <fullName evidence="6">Pentatricopeptide repeat-containing protein</fullName>
    </recommendedName>
</protein>
<reference evidence="4" key="1">
    <citation type="submission" date="2022-08" db="EMBL/GenBank/DDBJ databases">
        <authorList>
            <person name="Gutierrez-Valencia J."/>
        </authorList>
    </citation>
    <scope>NUCLEOTIDE SEQUENCE</scope>
</reference>
<evidence type="ECO:0008006" key="6">
    <source>
        <dbReference type="Google" id="ProtNLM"/>
    </source>
</evidence>
<dbReference type="Proteomes" id="UP001154282">
    <property type="component" value="Unassembled WGS sequence"/>
</dbReference>
<dbReference type="PANTHER" id="PTHR47003:SF3">
    <property type="entry name" value="SMALL RIBOSOMAL SUBUNIT PROTEIN MS81 (RPPR8)"/>
    <property type="match status" value="1"/>
</dbReference>
<feature type="repeat" description="PPR" evidence="2">
    <location>
        <begin position="379"/>
        <end position="413"/>
    </location>
</feature>
<dbReference type="AlphaFoldDB" id="A0AAV0HS34"/>
<comment type="caution">
    <text evidence="4">The sequence shown here is derived from an EMBL/GenBank/DDBJ whole genome shotgun (WGS) entry which is preliminary data.</text>
</comment>
<gene>
    <name evidence="4" type="ORF">LITE_LOCUS5722</name>
</gene>
<dbReference type="InterPro" id="IPR044578">
    <property type="entry name" value="BIR6-like"/>
</dbReference>
<proteinExistence type="predicted"/>
<name>A0AAV0HS34_9ROSI</name>
<feature type="region of interest" description="Disordered" evidence="3">
    <location>
        <begin position="49"/>
        <end position="72"/>
    </location>
</feature>
<dbReference type="Pfam" id="PF01535">
    <property type="entry name" value="PPR"/>
    <property type="match status" value="4"/>
</dbReference>
<dbReference type="EMBL" id="CAMGYJ010000002">
    <property type="protein sequence ID" value="CAI0388111.1"/>
    <property type="molecule type" value="Genomic_DNA"/>
</dbReference>
<dbReference type="NCBIfam" id="TIGR00756">
    <property type="entry name" value="PPR"/>
    <property type="match status" value="1"/>
</dbReference>
<dbReference type="InterPro" id="IPR002885">
    <property type="entry name" value="PPR_rpt"/>
</dbReference>
<dbReference type="GO" id="GO:0008380">
    <property type="term" value="P:RNA splicing"/>
    <property type="evidence" value="ECO:0007669"/>
    <property type="project" value="InterPro"/>
</dbReference>
<evidence type="ECO:0000256" key="2">
    <source>
        <dbReference type="PROSITE-ProRule" id="PRU00708"/>
    </source>
</evidence>
<dbReference type="Gene3D" id="1.25.40.10">
    <property type="entry name" value="Tetratricopeptide repeat domain"/>
    <property type="match status" value="2"/>
</dbReference>
<evidence type="ECO:0000256" key="3">
    <source>
        <dbReference type="SAM" id="MobiDB-lite"/>
    </source>
</evidence>
<evidence type="ECO:0000313" key="4">
    <source>
        <dbReference type="EMBL" id="CAI0388111.1"/>
    </source>
</evidence>
<accession>A0AAV0HS34</accession>